<protein>
    <submittedName>
        <fullName evidence="2">Heat induced stress protein YflT</fullName>
    </submittedName>
</protein>
<dbReference type="AlphaFoldDB" id="A0A1G8FWQ8"/>
<feature type="region of interest" description="Disordered" evidence="1">
    <location>
        <begin position="172"/>
        <end position="191"/>
    </location>
</feature>
<organism evidence="2 3">
    <name type="scientific">Proteiniclasticum ruminis</name>
    <dbReference type="NCBI Taxonomy" id="398199"/>
    <lineage>
        <taxon>Bacteria</taxon>
        <taxon>Bacillati</taxon>
        <taxon>Bacillota</taxon>
        <taxon>Clostridia</taxon>
        <taxon>Eubacteriales</taxon>
        <taxon>Clostridiaceae</taxon>
        <taxon>Proteiniclasticum</taxon>
    </lineage>
</organism>
<dbReference type="PANTHER" id="PTHR36109">
    <property type="entry name" value="MEMBRANE PROTEIN-RELATED"/>
    <property type="match status" value="1"/>
</dbReference>
<dbReference type="PANTHER" id="PTHR36109:SF2">
    <property type="entry name" value="MEMBRANE PROTEIN"/>
    <property type="match status" value="1"/>
</dbReference>
<dbReference type="InterPro" id="IPR052948">
    <property type="entry name" value="Low_temp-induced_all0457"/>
</dbReference>
<evidence type="ECO:0000313" key="2">
    <source>
        <dbReference type="EMBL" id="SDH86589.1"/>
    </source>
</evidence>
<name>A0A1G8FWQ8_9CLOT</name>
<proteinExistence type="predicted"/>
<dbReference type="RefSeq" id="WP_051651405.1">
    <property type="nucleotide sequence ID" value="NZ_FNDZ01000001.1"/>
</dbReference>
<dbReference type="Proteomes" id="UP000183255">
    <property type="component" value="Unassembled WGS sequence"/>
</dbReference>
<evidence type="ECO:0000313" key="3">
    <source>
        <dbReference type="Proteomes" id="UP000183255"/>
    </source>
</evidence>
<sequence length="225" mass="24008">MKKLIGIFKSEELALNTIESLKNAGYAPEEISVITKDEIKYDALKNRVDDAVIENPDDSGLAAGAATGGAIGGFGGLLLGLGALAIPGAGPIIAAGPIVGAITGALAGGAVGGVAGALMDAGVSEVEAKEYEDHLNAGDILILVDEDDNRREAVYDSYYRNESLNRDKFQREVTGSENPQVKDPLYPENKDHIVHEHALDVEENNPYEAEKPYELDRNLRDTDQF</sequence>
<feature type="region of interest" description="Disordered" evidence="1">
    <location>
        <begin position="198"/>
        <end position="225"/>
    </location>
</feature>
<accession>A0A1G8FWQ8</accession>
<reference evidence="2 3" key="1">
    <citation type="submission" date="2016-10" db="EMBL/GenBank/DDBJ databases">
        <authorList>
            <person name="de Groot N.N."/>
        </authorList>
    </citation>
    <scope>NUCLEOTIDE SEQUENCE [LARGE SCALE GENOMIC DNA]</scope>
    <source>
        <strain evidence="2 3">CGMCC 1.5058</strain>
    </source>
</reference>
<evidence type="ECO:0000256" key="1">
    <source>
        <dbReference type="SAM" id="MobiDB-lite"/>
    </source>
</evidence>
<gene>
    <name evidence="2" type="ORF">SAMN05421804_10166</name>
</gene>
<feature type="compositionally biased region" description="Basic and acidic residues" evidence="1">
    <location>
        <begin position="208"/>
        <end position="225"/>
    </location>
</feature>
<dbReference type="EMBL" id="FNDZ01000001">
    <property type="protein sequence ID" value="SDH86589.1"/>
    <property type="molecule type" value="Genomic_DNA"/>
</dbReference>